<protein>
    <submittedName>
        <fullName evidence="3">Uncharacterized protein</fullName>
    </submittedName>
</protein>
<dbReference type="EMBL" id="HM211303">
    <property type="protein sequence ID" value="ADN95152.1"/>
    <property type="molecule type" value="Genomic_DNA"/>
</dbReference>
<feature type="transmembrane region" description="Helical" evidence="1">
    <location>
        <begin position="59"/>
        <end position="80"/>
    </location>
</feature>
<name>E2FYX3_STAAU</name>
<evidence type="ECO:0000313" key="3">
    <source>
        <dbReference type="EMBL" id="ADN95152.1"/>
    </source>
</evidence>
<proteinExistence type="predicted"/>
<keyword evidence="1" id="KW-1133">Transmembrane helix</keyword>
<feature type="transmembrane region" description="Helical" evidence="1">
    <location>
        <begin position="28"/>
        <end position="47"/>
    </location>
</feature>
<sequence>MYGQVLRCLPIFYVIIILDVFKERLFRLYIIASLRVSFFVMICYTCINYLHLSLFTQACYWVFFLTIESIFFILLPRSIYDFSIPV</sequence>
<dbReference type="EMBL" id="HM228919">
    <property type="protein sequence ID" value="ADN53659.1"/>
    <property type="molecule type" value="Genomic_DNA"/>
</dbReference>
<reference evidence="3" key="1">
    <citation type="journal article" date="2010" name="Mol. Microbiol.">
        <title>Adaptation of Staphylococcus aureus to ruminant and equine hosts involves SaPI-carried variants of von Willebrand factor-binding protein.</title>
        <authorList>
            <person name="Viana D."/>
            <person name="Blanco J."/>
            <person name="Tormo-Mas M.A."/>
            <person name="Selva L."/>
            <person name="Guinane C.M."/>
            <person name="Baselga R."/>
            <person name="Corpa J.M."/>
            <person name="Lasa I."/>
            <person name="Novick R.P."/>
            <person name="Fitzgerald J.R."/>
            <person name="Penades J.R."/>
        </authorList>
    </citation>
    <scope>NUCLEOTIDE SEQUENCE</scope>
    <source>
        <strain evidence="3">BA4</strain>
        <strain evidence="2">JP5338</strain>
    </source>
</reference>
<dbReference type="AlphaFoldDB" id="E2FYX3"/>
<keyword evidence="1" id="KW-0812">Transmembrane</keyword>
<keyword evidence="1" id="KW-0472">Membrane</keyword>
<accession>E2FYX3</accession>
<evidence type="ECO:0000313" key="2">
    <source>
        <dbReference type="EMBL" id="ADN53659.1"/>
    </source>
</evidence>
<evidence type="ECO:0000256" key="1">
    <source>
        <dbReference type="SAM" id="Phobius"/>
    </source>
</evidence>
<organism evidence="3">
    <name type="scientific">Staphylococcus aureus</name>
    <dbReference type="NCBI Taxonomy" id="1280"/>
    <lineage>
        <taxon>Bacteria</taxon>
        <taxon>Bacillati</taxon>
        <taxon>Bacillota</taxon>
        <taxon>Bacilli</taxon>
        <taxon>Bacillales</taxon>
        <taxon>Staphylococcaceae</taxon>
        <taxon>Staphylococcus</taxon>
    </lineage>
</organism>